<dbReference type="InterPro" id="IPR000679">
    <property type="entry name" value="Znf_GATA"/>
</dbReference>
<organism evidence="9 10">
    <name type="scientific">Tremella mesenterica</name>
    <name type="common">Jelly fungus</name>
    <dbReference type="NCBI Taxonomy" id="5217"/>
    <lineage>
        <taxon>Eukaryota</taxon>
        <taxon>Fungi</taxon>
        <taxon>Dikarya</taxon>
        <taxon>Basidiomycota</taxon>
        <taxon>Agaricomycotina</taxon>
        <taxon>Tremellomycetes</taxon>
        <taxon>Tremellales</taxon>
        <taxon>Tremellaceae</taxon>
        <taxon>Tremella</taxon>
    </lineage>
</organism>
<evidence type="ECO:0000256" key="6">
    <source>
        <dbReference type="PROSITE-ProRule" id="PRU00094"/>
    </source>
</evidence>
<feature type="compositionally biased region" description="Basic residues" evidence="7">
    <location>
        <begin position="178"/>
        <end position="189"/>
    </location>
</feature>
<dbReference type="PROSITE" id="PS50114">
    <property type="entry name" value="GATA_ZN_FINGER_2"/>
    <property type="match status" value="1"/>
</dbReference>
<reference evidence="9 10" key="1">
    <citation type="submission" date="2016-06" db="EMBL/GenBank/DDBJ databases">
        <title>Evolution of pathogenesis and genome organization in the Tremellales.</title>
        <authorList>
            <person name="Cuomo C."/>
            <person name="Litvintseva A."/>
            <person name="Heitman J."/>
            <person name="Chen Y."/>
            <person name="Sun S."/>
            <person name="Springer D."/>
            <person name="Dromer F."/>
            <person name="Young S."/>
            <person name="Zeng Q."/>
            <person name="Chapman S."/>
            <person name="Gujja S."/>
            <person name="Saif S."/>
            <person name="Birren B."/>
        </authorList>
    </citation>
    <scope>NUCLEOTIDE SEQUENCE [LARGE SCALE GENOMIC DNA]</scope>
    <source>
        <strain evidence="9 10">ATCC 28783</strain>
    </source>
</reference>
<feature type="region of interest" description="Disordered" evidence="7">
    <location>
        <begin position="461"/>
        <end position="533"/>
    </location>
</feature>
<feature type="compositionally biased region" description="Basic and acidic residues" evidence="7">
    <location>
        <begin position="290"/>
        <end position="303"/>
    </location>
</feature>
<evidence type="ECO:0000259" key="8">
    <source>
        <dbReference type="PROSITE" id="PS50114"/>
    </source>
</evidence>
<evidence type="ECO:0000256" key="2">
    <source>
        <dbReference type="ARBA" id="ARBA00022723"/>
    </source>
</evidence>
<feature type="region of interest" description="Disordered" evidence="7">
    <location>
        <begin position="282"/>
        <end position="363"/>
    </location>
</feature>
<keyword evidence="3 6" id="KW-0863">Zinc-finger</keyword>
<accession>A0A4Q1BMZ4</accession>
<dbReference type="Gene3D" id="3.30.50.10">
    <property type="entry name" value="Erythroid Transcription Factor GATA-1, subunit A"/>
    <property type="match status" value="1"/>
</dbReference>
<keyword evidence="10" id="KW-1185">Reference proteome</keyword>
<dbReference type="InterPro" id="IPR013088">
    <property type="entry name" value="Znf_NHR/GATA"/>
</dbReference>
<keyword evidence="4" id="KW-0862">Zinc</keyword>
<feature type="compositionally biased region" description="Low complexity" evidence="7">
    <location>
        <begin position="217"/>
        <end position="234"/>
    </location>
</feature>
<evidence type="ECO:0000256" key="1">
    <source>
        <dbReference type="ARBA" id="ARBA00004123"/>
    </source>
</evidence>
<name>A0A4Q1BMZ4_TREME</name>
<comment type="subcellular location">
    <subcellularLocation>
        <location evidence="1">Nucleus</location>
    </subcellularLocation>
</comment>
<dbReference type="SMART" id="SM00401">
    <property type="entry name" value="ZnF_GATA"/>
    <property type="match status" value="1"/>
</dbReference>
<dbReference type="Proteomes" id="UP000289152">
    <property type="component" value="Unassembled WGS sequence"/>
</dbReference>
<feature type="compositionally biased region" description="Basic and acidic residues" evidence="7">
    <location>
        <begin position="69"/>
        <end position="87"/>
    </location>
</feature>
<feature type="region of interest" description="Disordered" evidence="7">
    <location>
        <begin position="1"/>
        <end position="246"/>
    </location>
</feature>
<dbReference type="FunFam" id="3.30.50.10:FF:000007">
    <property type="entry name" value="Nitrogen regulatory AreA, N-terminal"/>
    <property type="match status" value="1"/>
</dbReference>
<dbReference type="GO" id="GO:0005634">
    <property type="term" value="C:nucleus"/>
    <property type="evidence" value="ECO:0007669"/>
    <property type="project" value="UniProtKB-SubCell"/>
</dbReference>
<dbReference type="VEuPathDB" id="FungiDB:TREMEDRAFT_24246"/>
<evidence type="ECO:0000256" key="7">
    <source>
        <dbReference type="SAM" id="MobiDB-lite"/>
    </source>
</evidence>
<gene>
    <name evidence="9" type="ORF">M231_03570</name>
</gene>
<evidence type="ECO:0000256" key="4">
    <source>
        <dbReference type="ARBA" id="ARBA00022833"/>
    </source>
</evidence>
<dbReference type="GO" id="GO:0045944">
    <property type="term" value="P:positive regulation of transcription by RNA polymerase II"/>
    <property type="evidence" value="ECO:0007669"/>
    <property type="project" value="TreeGrafter"/>
</dbReference>
<dbReference type="OrthoDB" id="515401at2759"/>
<dbReference type="GO" id="GO:0000981">
    <property type="term" value="F:DNA-binding transcription factor activity, RNA polymerase II-specific"/>
    <property type="evidence" value="ECO:0007669"/>
    <property type="project" value="TreeGrafter"/>
</dbReference>
<proteinExistence type="predicted"/>
<dbReference type="GO" id="GO:0000122">
    <property type="term" value="P:negative regulation of transcription by RNA polymerase II"/>
    <property type="evidence" value="ECO:0007669"/>
    <property type="project" value="TreeGrafter"/>
</dbReference>
<dbReference type="PANTHER" id="PTHR10071:SF281">
    <property type="entry name" value="BOX A-BINDING FACTOR-RELATED"/>
    <property type="match status" value="1"/>
</dbReference>
<dbReference type="GO" id="GO:0000978">
    <property type="term" value="F:RNA polymerase II cis-regulatory region sequence-specific DNA binding"/>
    <property type="evidence" value="ECO:0007669"/>
    <property type="project" value="TreeGrafter"/>
</dbReference>
<keyword evidence="5" id="KW-0539">Nucleus</keyword>
<dbReference type="SUPFAM" id="SSF57716">
    <property type="entry name" value="Glucocorticoid receptor-like (DNA-binding domain)"/>
    <property type="match status" value="1"/>
</dbReference>
<dbReference type="EMBL" id="SDIL01000035">
    <property type="protein sequence ID" value="RXK39213.1"/>
    <property type="molecule type" value="Genomic_DNA"/>
</dbReference>
<dbReference type="InParanoid" id="A0A4Q1BMZ4"/>
<dbReference type="GO" id="GO:0008270">
    <property type="term" value="F:zinc ion binding"/>
    <property type="evidence" value="ECO:0007669"/>
    <property type="project" value="UniProtKB-KW"/>
</dbReference>
<dbReference type="PANTHER" id="PTHR10071">
    <property type="entry name" value="TRANSCRIPTION FACTOR GATA FAMILY MEMBER"/>
    <property type="match status" value="1"/>
</dbReference>
<protein>
    <recommendedName>
        <fullName evidence="8">GATA-type domain-containing protein</fullName>
    </recommendedName>
</protein>
<feature type="domain" description="GATA-type" evidence="8">
    <location>
        <begin position="365"/>
        <end position="418"/>
    </location>
</feature>
<keyword evidence="2" id="KW-0479">Metal-binding</keyword>
<sequence length="533" mass="56979">MSLERLSETATTSAPLPHPLSPPRTALKHLSSLPIHHRPSPVHSFASPTYAYRRFSTSDTRGAPDDDGGDRQDETSDVDRFRSEVYGKRWGLTQPGNTPQRPFLTNQQDADHAIDEEDSPEPEKPSIPVDPQAIEHEVDELESPRSGSGISRGESERSVLSRTGVGAGINGETSEFKPKKRTRQSKPRRSKDEDVNGGALGVSPSPKRRKALAAAVSQPSPLLTPPLSTIASTTDMPAPADHPTPGTCPGDGRCNGAGGKAGCEGCPTYNNSLIVGNAVVSSSHQGPTEGVERMTHRPDRPPDRIWGLTPDTGLPMSHRTLSTNSDRFALSADDEGSPDGSDREQPVPAPAGGPAPSAGGGLAATPVGMSCRNCGTSTTPLWRRDEEGRPQCNACGLYHKLHGVPRPVAMKKTVIKRRKRVPAVGVAAGRGGSAQHDQVSPAPPLAPMAGTPPIHPFTMDEQKPPQAPFPGSASHRSVNSHDPLAYRGPPKQTLPGIPTSGERRRAWWLEDRRDRDIGMREVKEPNDREGVSD</sequence>
<dbReference type="AlphaFoldDB" id="A0A4Q1BMZ4"/>
<evidence type="ECO:0000256" key="3">
    <source>
        <dbReference type="ARBA" id="ARBA00022771"/>
    </source>
</evidence>
<feature type="compositionally biased region" description="Polar residues" evidence="7">
    <location>
        <begin position="94"/>
        <end position="108"/>
    </location>
</feature>
<comment type="caution">
    <text evidence="9">The sequence shown here is derived from an EMBL/GenBank/DDBJ whole genome shotgun (WGS) entry which is preliminary data.</text>
</comment>
<dbReference type="Pfam" id="PF00320">
    <property type="entry name" value="GATA"/>
    <property type="match status" value="1"/>
</dbReference>
<dbReference type="PROSITE" id="PS00344">
    <property type="entry name" value="GATA_ZN_FINGER_1"/>
    <property type="match status" value="1"/>
</dbReference>
<dbReference type="PRINTS" id="PR00619">
    <property type="entry name" value="GATAZNFINGER"/>
</dbReference>
<dbReference type="CDD" id="cd00202">
    <property type="entry name" value="ZnF_GATA"/>
    <property type="match status" value="1"/>
</dbReference>
<feature type="compositionally biased region" description="Basic and acidic residues" evidence="7">
    <location>
        <begin position="501"/>
        <end position="533"/>
    </location>
</feature>
<dbReference type="STRING" id="5217.A0A4Q1BMZ4"/>
<dbReference type="InterPro" id="IPR039355">
    <property type="entry name" value="Transcription_factor_GATA"/>
</dbReference>
<evidence type="ECO:0000313" key="10">
    <source>
        <dbReference type="Proteomes" id="UP000289152"/>
    </source>
</evidence>
<evidence type="ECO:0000313" key="9">
    <source>
        <dbReference type="EMBL" id="RXK39213.1"/>
    </source>
</evidence>
<evidence type="ECO:0000256" key="5">
    <source>
        <dbReference type="ARBA" id="ARBA00023242"/>
    </source>
</evidence>